<dbReference type="InterPro" id="IPR038404">
    <property type="entry name" value="TRAP_DctP_sf"/>
</dbReference>
<dbReference type="PIRSF" id="PIRSF006470">
    <property type="entry name" value="DctB"/>
    <property type="match status" value="1"/>
</dbReference>
<dbReference type="EMBL" id="VSSQ01041132">
    <property type="protein sequence ID" value="MPM94516.1"/>
    <property type="molecule type" value="Genomic_DNA"/>
</dbReference>
<gene>
    <name evidence="4" type="ORF">SDC9_141662</name>
</gene>
<reference evidence="4" key="1">
    <citation type="submission" date="2019-08" db="EMBL/GenBank/DDBJ databases">
        <authorList>
            <person name="Kucharzyk K."/>
            <person name="Murdoch R.W."/>
            <person name="Higgins S."/>
            <person name="Loffler F."/>
        </authorList>
    </citation>
    <scope>NUCLEOTIDE SEQUENCE</scope>
</reference>
<comment type="similarity">
    <text evidence="1">Belongs to the bacterial solute-binding protein 7 family.</text>
</comment>
<evidence type="ECO:0000256" key="1">
    <source>
        <dbReference type="ARBA" id="ARBA00009023"/>
    </source>
</evidence>
<dbReference type="Pfam" id="PF03480">
    <property type="entry name" value="DctP"/>
    <property type="match status" value="1"/>
</dbReference>
<keyword evidence="3" id="KW-0732">Signal</keyword>
<dbReference type="NCBIfam" id="NF037995">
    <property type="entry name" value="TRAP_S1"/>
    <property type="match status" value="1"/>
</dbReference>
<dbReference type="InterPro" id="IPR004682">
    <property type="entry name" value="TRAP_DctP"/>
</dbReference>
<evidence type="ECO:0000256" key="2">
    <source>
        <dbReference type="ARBA" id="ARBA00022448"/>
    </source>
</evidence>
<proteinExistence type="inferred from homology"/>
<dbReference type="NCBIfam" id="TIGR00787">
    <property type="entry name" value="dctP"/>
    <property type="match status" value="1"/>
</dbReference>
<comment type="caution">
    <text evidence="4">The sequence shown here is derived from an EMBL/GenBank/DDBJ whole genome shotgun (WGS) entry which is preliminary data.</text>
</comment>
<dbReference type="PANTHER" id="PTHR33376">
    <property type="match status" value="1"/>
</dbReference>
<name>A0A645DYU5_9ZZZZ</name>
<sequence>MKRLTILTTILLTLAIIVTGCGSQETKSSPENVSGETMKITFADYGSSAMPTADAYNFSADYIRENSNGRIDIDVVSDAVLGNETEMIQQLMDGTMQMAIVGSSVFSKYTDKLEAFQLPLLITDYEKEKIAFSSPEGKALLDATEDIGLKVIGYAENGIRHFANNTRPINVPEDLNGLILRIAPSTMLQKSMELLGANPTPLNYGEVYTALQNKVIDGEEINITSLYAMKHYETIKYVSEIGLYPFPSLVVVNLDFWNSLSPEDQKLIEEGFDKGSEKLLNEFLPDFEKESKAACEKAGLKFNVIENKKAFADKVKPIYEEYKAKDSNIKAFIEMLEGLE</sequence>
<dbReference type="AlphaFoldDB" id="A0A645DYU5"/>
<dbReference type="GO" id="GO:0055085">
    <property type="term" value="P:transmembrane transport"/>
    <property type="evidence" value="ECO:0007669"/>
    <property type="project" value="InterPro"/>
</dbReference>
<dbReference type="Gene3D" id="3.40.190.170">
    <property type="entry name" value="Bacterial extracellular solute-binding protein, family 7"/>
    <property type="match status" value="1"/>
</dbReference>
<protein>
    <submittedName>
        <fullName evidence="4">Solute-binding protein</fullName>
    </submittedName>
</protein>
<evidence type="ECO:0000313" key="4">
    <source>
        <dbReference type="EMBL" id="MPM94516.1"/>
    </source>
</evidence>
<dbReference type="InterPro" id="IPR018389">
    <property type="entry name" value="DctP_fam"/>
</dbReference>
<dbReference type="PROSITE" id="PS51257">
    <property type="entry name" value="PROKAR_LIPOPROTEIN"/>
    <property type="match status" value="1"/>
</dbReference>
<dbReference type="GO" id="GO:0030288">
    <property type="term" value="C:outer membrane-bounded periplasmic space"/>
    <property type="evidence" value="ECO:0007669"/>
    <property type="project" value="InterPro"/>
</dbReference>
<evidence type="ECO:0000256" key="3">
    <source>
        <dbReference type="ARBA" id="ARBA00022729"/>
    </source>
</evidence>
<dbReference type="PANTHER" id="PTHR33376:SF7">
    <property type="entry name" value="C4-DICARBOXYLATE-BINDING PROTEIN DCTB"/>
    <property type="match status" value="1"/>
</dbReference>
<organism evidence="4">
    <name type="scientific">bioreactor metagenome</name>
    <dbReference type="NCBI Taxonomy" id="1076179"/>
    <lineage>
        <taxon>unclassified sequences</taxon>
        <taxon>metagenomes</taxon>
        <taxon>ecological metagenomes</taxon>
    </lineage>
</organism>
<keyword evidence="2" id="KW-0813">Transport</keyword>
<accession>A0A645DYU5</accession>